<dbReference type="GO" id="GO:0030894">
    <property type="term" value="C:replisome"/>
    <property type="evidence" value="ECO:0007669"/>
    <property type="project" value="TreeGrafter"/>
</dbReference>
<evidence type="ECO:0000256" key="5">
    <source>
        <dbReference type="ARBA" id="ARBA00023235"/>
    </source>
</evidence>
<comment type="catalytic activity">
    <reaction evidence="6">
        <text>Couples ATP hydrolysis with the unwinding of duplex DNA by translocating in the 3'-5' direction.</text>
        <dbReference type="EC" id="5.6.2.4"/>
    </reaction>
</comment>
<dbReference type="GO" id="GO:0003677">
    <property type="term" value="F:DNA binding"/>
    <property type="evidence" value="ECO:0007669"/>
    <property type="project" value="UniProtKB-KW"/>
</dbReference>
<dbReference type="GO" id="GO:0005737">
    <property type="term" value="C:cytoplasm"/>
    <property type="evidence" value="ECO:0007669"/>
    <property type="project" value="TreeGrafter"/>
</dbReference>
<evidence type="ECO:0000313" key="11">
    <source>
        <dbReference type="EMBL" id="MBG6138171.1"/>
    </source>
</evidence>
<dbReference type="Pfam" id="PF00271">
    <property type="entry name" value="Helicase_C"/>
    <property type="match status" value="1"/>
</dbReference>
<keyword evidence="11" id="KW-0378">Hydrolase</keyword>
<keyword evidence="12" id="KW-1185">Reference proteome</keyword>
<feature type="domain" description="Helicase ATP-binding" evidence="9">
    <location>
        <begin position="28"/>
        <end position="203"/>
    </location>
</feature>
<evidence type="ECO:0000256" key="1">
    <source>
        <dbReference type="ARBA" id="ARBA00005446"/>
    </source>
</evidence>
<evidence type="ECO:0000256" key="4">
    <source>
        <dbReference type="ARBA" id="ARBA00023125"/>
    </source>
</evidence>
<dbReference type="Proteomes" id="UP000622552">
    <property type="component" value="Unassembled WGS sequence"/>
</dbReference>
<organism evidence="11 12">
    <name type="scientific">Longispora fulva</name>
    <dbReference type="NCBI Taxonomy" id="619741"/>
    <lineage>
        <taxon>Bacteria</taxon>
        <taxon>Bacillati</taxon>
        <taxon>Actinomycetota</taxon>
        <taxon>Actinomycetes</taxon>
        <taxon>Micromonosporales</taxon>
        <taxon>Micromonosporaceae</taxon>
        <taxon>Longispora</taxon>
    </lineage>
</organism>
<dbReference type="Gene3D" id="3.40.50.300">
    <property type="entry name" value="P-loop containing nucleotide triphosphate hydrolases"/>
    <property type="match status" value="2"/>
</dbReference>
<dbReference type="InterPro" id="IPR027417">
    <property type="entry name" value="P-loop_NTPase"/>
</dbReference>
<dbReference type="InterPro" id="IPR001650">
    <property type="entry name" value="Helicase_C-like"/>
</dbReference>
<reference evidence="11" key="1">
    <citation type="submission" date="2020-11" db="EMBL/GenBank/DDBJ databases">
        <title>Sequencing the genomes of 1000 actinobacteria strains.</title>
        <authorList>
            <person name="Klenk H.-P."/>
        </authorList>
    </citation>
    <scope>NUCLEOTIDE SEQUENCE</scope>
    <source>
        <strain evidence="11">DSM 45356</strain>
    </source>
</reference>
<dbReference type="PROSITE" id="PS51194">
    <property type="entry name" value="HELICASE_CTER"/>
    <property type="match status" value="1"/>
</dbReference>
<dbReference type="EMBL" id="JADOUF010000001">
    <property type="protein sequence ID" value="MBG6138171.1"/>
    <property type="molecule type" value="Genomic_DNA"/>
</dbReference>
<gene>
    <name evidence="11" type="ORF">IW245_004365</name>
</gene>
<accession>A0A8J7KLM9</accession>
<comment type="caution">
    <text evidence="11">The sequence shown here is derived from an EMBL/GenBank/DDBJ whole genome shotgun (WGS) entry which is preliminary data.</text>
</comment>
<proteinExistence type="inferred from homology"/>
<keyword evidence="5" id="KW-0413">Isomerase</keyword>
<dbReference type="SMART" id="SM00490">
    <property type="entry name" value="HELICc"/>
    <property type="match status" value="1"/>
</dbReference>
<evidence type="ECO:0000256" key="7">
    <source>
        <dbReference type="ARBA" id="ARBA00034808"/>
    </source>
</evidence>
<sequence>MRARAEELLRRLAGPKAVLRDDQWTAIEALVADRRRVLLVQRTGFGKSAVYFVATALLREQGAGPTVIVSPLLALMRNQVDAAASAGIRAATINSANLDDWSAIEADILAGTVDVLLVSPERLNNPDFRDRVLPVLAGSCGMLVIDEAHCVSDWGHDFRPDYRRIRTFLAGLRPGVPVLATTATANERVTADVAEQLAEHAPPPGASGPVPGAAPSRSASRPAPGAAPADEWEESWASQQPDLWDEAEENWPEPSPPASAGSAQALPASARSAQVSDAVALPDPQRPPVGEPLGTLVLRGPLDRESLRLGVLRLTDAAERLAWLGEHLADLPGSGIVYTLTVAATEEVSAYLRSCGYEVAAYSGKTDQAERLAAEEALLRNKVKALVATSALGMGYDKPDLGFVVHLGAPSSPISYYQQVGRAGRAVEHADVLLLPGREDEAIWRYFASVAFPAADQVAAVLAALGGSPLSTQALEARTELRRTRLELLLKVLDVDGAVRRVKGGWVGTGEPWSYDAERYARVTAARESEQQAMRDYTALPVSDERRSGAGGACRMEFLRRQLDDPGARPCGRCDGCAGAWYPLDITAASRDRARAFLGKPGVELEPRKLWPTGAAAKGKIPAGELAASGRAVGRLSDLGWGPRLRELTRVDGPVPDDVFAAVIDVLKSWGWSQRPTSVVAIPSRTRPQLVSTLARRLATVGRLTDLGDLTRVGGGPPGAYADANSAHRLGAVWEAFEVPPMSFDGPVLLVDDYVDSGWTLTVASRALRQAGAPAVLPLTLALSG</sequence>
<evidence type="ECO:0000256" key="2">
    <source>
        <dbReference type="ARBA" id="ARBA00022741"/>
    </source>
</evidence>
<dbReference type="InterPro" id="IPR000836">
    <property type="entry name" value="PRTase_dom"/>
</dbReference>
<evidence type="ECO:0000259" key="10">
    <source>
        <dbReference type="PROSITE" id="PS51194"/>
    </source>
</evidence>
<dbReference type="GO" id="GO:0006310">
    <property type="term" value="P:DNA recombination"/>
    <property type="evidence" value="ECO:0007669"/>
    <property type="project" value="TreeGrafter"/>
</dbReference>
<comment type="similarity">
    <text evidence="1">Belongs to the helicase family. RecQ subfamily.</text>
</comment>
<dbReference type="GO" id="GO:0016787">
    <property type="term" value="F:hydrolase activity"/>
    <property type="evidence" value="ECO:0007669"/>
    <property type="project" value="UniProtKB-KW"/>
</dbReference>
<dbReference type="Gene3D" id="3.40.50.2020">
    <property type="match status" value="1"/>
</dbReference>
<dbReference type="PANTHER" id="PTHR13710">
    <property type="entry name" value="DNA HELICASE RECQ FAMILY MEMBER"/>
    <property type="match status" value="1"/>
</dbReference>
<dbReference type="InterPro" id="IPR014001">
    <property type="entry name" value="Helicase_ATP-bd"/>
</dbReference>
<feature type="domain" description="Helicase C-terminal" evidence="10">
    <location>
        <begin position="323"/>
        <end position="466"/>
    </location>
</feature>
<dbReference type="InterPro" id="IPR029057">
    <property type="entry name" value="PRTase-like"/>
</dbReference>
<protein>
    <recommendedName>
        <fullName evidence="7">DNA 3'-5' helicase</fullName>
        <ecNumber evidence="7">5.6.2.4</ecNumber>
    </recommendedName>
</protein>
<feature type="compositionally biased region" description="Low complexity" evidence="8">
    <location>
        <begin position="258"/>
        <end position="270"/>
    </location>
</feature>
<dbReference type="EC" id="5.6.2.4" evidence="7"/>
<dbReference type="PANTHER" id="PTHR13710:SF105">
    <property type="entry name" value="ATP-DEPENDENT DNA HELICASE Q1"/>
    <property type="match status" value="1"/>
</dbReference>
<dbReference type="InterPro" id="IPR011545">
    <property type="entry name" value="DEAD/DEAH_box_helicase_dom"/>
</dbReference>
<keyword evidence="2" id="KW-0547">Nucleotide-binding</keyword>
<evidence type="ECO:0000256" key="8">
    <source>
        <dbReference type="SAM" id="MobiDB-lite"/>
    </source>
</evidence>
<dbReference type="Pfam" id="PF00270">
    <property type="entry name" value="DEAD"/>
    <property type="match status" value="1"/>
</dbReference>
<dbReference type="AlphaFoldDB" id="A0A8J7KLM9"/>
<evidence type="ECO:0000259" key="9">
    <source>
        <dbReference type="PROSITE" id="PS51192"/>
    </source>
</evidence>
<keyword evidence="3" id="KW-0067">ATP-binding</keyword>
<feature type="region of interest" description="Disordered" evidence="8">
    <location>
        <begin position="199"/>
        <end position="294"/>
    </location>
</feature>
<dbReference type="PROSITE" id="PS51192">
    <property type="entry name" value="HELICASE_ATP_BIND_1"/>
    <property type="match status" value="1"/>
</dbReference>
<evidence type="ECO:0000256" key="3">
    <source>
        <dbReference type="ARBA" id="ARBA00022840"/>
    </source>
</evidence>
<dbReference type="GO" id="GO:0005524">
    <property type="term" value="F:ATP binding"/>
    <property type="evidence" value="ECO:0007669"/>
    <property type="project" value="UniProtKB-KW"/>
</dbReference>
<dbReference type="GO" id="GO:0043590">
    <property type="term" value="C:bacterial nucleoid"/>
    <property type="evidence" value="ECO:0007669"/>
    <property type="project" value="TreeGrafter"/>
</dbReference>
<dbReference type="GO" id="GO:0006281">
    <property type="term" value="P:DNA repair"/>
    <property type="evidence" value="ECO:0007669"/>
    <property type="project" value="TreeGrafter"/>
</dbReference>
<evidence type="ECO:0000256" key="6">
    <source>
        <dbReference type="ARBA" id="ARBA00034617"/>
    </source>
</evidence>
<feature type="compositionally biased region" description="Low complexity" evidence="8">
    <location>
        <begin position="207"/>
        <end position="229"/>
    </location>
</feature>
<keyword evidence="4" id="KW-0238">DNA-binding</keyword>
<dbReference type="GO" id="GO:0009378">
    <property type="term" value="F:four-way junction helicase activity"/>
    <property type="evidence" value="ECO:0007669"/>
    <property type="project" value="TreeGrafter"/>
</dbReference>
<evidence type="ECO:0000313" key="12">
    <source>
        <dbReference type="Proteomes" id="UP000622552"/>
    </source>
</evidence>
<dbReference type="SUPFAM" id="SSF52540">
    <property type="entry name" value="P-loop containing nucleoside triphosphate hydrolases"/>
    <property type="match status" value="1"/>
</dbReference>
<dbReference type="CDD" id="cd06223">
    <property type="entry name" value="PRTases_typeI"/>
    <property type="match status" value="1"/>
</dbReference>
<dbReference type="SUPFAM" id="SSF53271">
    <property type="entry name" value="PRTase-like"/>
    <property type="match status" value="1"/>
</dbReference>
<keyword evidence="11" id="KW-0347">Helicase</keyword>
<dbReference type="SMART" id="SM00487">
    <property type="entry name" value="DEXDc"/>
    <property type="match status" value="1"/>
</dbReference>
<name>A0A8J7KLM9_9ACTN</name>
<dbReference type="GO" id="GO:0043138">
    <property type="term" value="F:3'-5' DNA helicase activity"/>
    <property type="evidence" value="ECO:0007669"/>
    <property type="project" value="UniProtKB-EC"/>
</dbReference>